<sequence>MNDQIPNIHAIMSQHLTMDLRQKDVKVRVLNYFDRFDELVEGYGLSIALDGNDKLKCKLLTENLRVLKNKSSSIKTYCEDSCFETV</sequence>
<keyword evidence="2" id="KW-1185">Reference proteome</keyword>
<evidence type="ECO:0000313" key="2">
    <source>
        <dbReference type="Proteomes" id="UP001165121"/>
    </source>
</evidence>
<evidence type="ECO:0000313" key="1">
    <source>
        <dbReference type="EMBL" id="GMF34085.1"/>
    </source>
</evidence>
<gene>
    <name evidence="1" type="ORF">Pfra01_000865100</name>
</gene>
<proteinExistence type="predicted"/>
<dbReference type="AlphaFoldDB" id="A0A9W6X9G5"/>
<name>A0A9W6X9G5_9STRA</name>
<accession>A0A9W6X9G5</accession>
<dbReference type="EMBL" id="BSXT01000790">
    <property type="protein sequence ID" value="GMF34085.1"/>
    <property type="molecule type" value="Genomic_DNA"/>
</dbReference>
<reference evidence="1" key="1">
    <citation type="submission" date="2023-04" db="EMBL/GenBank/DDBJ databases">
        <title>Phytophthora fragariaefolia NBRC 109709.</title>
        <authorList>
            <person name="Ichikawa N."/>
            <person name="Sato H."/>
            <person name="Tonouchi N."/>
        </authorList>
    </citation>
    <scope>NUCLEOTIDE SEQUENCE</scope>
    <source>
        <strain evidence="1">NBRC 109709</strain>
    </source>
</reference>
<organism evidence="1 2">
    <name type="scientific">Phytophthora fragariaefolia</name>
    <dbReference type="NCBI Taxonomy" id="1490495"/>
    <lineage>
        <taxon>Eukaryota</taxon>
        <taxon>Sar</taxon>
        <taxon>Stramenopiles</taxon>
        <taxon>Oomycota</taxon>
        <taxon>Peronosporomycetes</taxon>
        <taxon>Peronosporales</taxon>
        <taxon>Peronosporaceae</taxon>
        <taxon>Phytophthora</taxon>
    </lineage>
</organism>
<comment type="caution">
    <text evidence="1">The sequence shown here is derived from an EMBL/GenBank/DDBJ whole genome shotgun (WGS) entry which is preliminary data.</text>
</comment>
<dbReference type="Proteomes" id="UP001165121">
    <property type="component" value="Unassembled WGS sequence"/>
</dbReference>
<protein>
    <submittedName>
        <fullName evidence="1">Unnamed protein product</fullName>
    </submittedName>
</protein>